<protein>
    <submittedName>
        <fullName evidence="3 4">Uncharacterized protein LOC116296838 isoform X1</fullName>
    </submittedName>
</protein>
<dbReference type="PANTHER" id="PTHR45869:SF8">
    <property type="entry name" value="LAMG-LIKE JELLYROLL FOLD DOMAIN-CONTAINING PROTEIN"/>
    <property type="match status" value="1"/>
</dbReference>
<gene>
    <name evidence="3 4" type="primary">LOC116296838</name>
</gene>
<feature type="region of interest" description="Disordered" evidence="1">
    <location>
        <begin position="759"/>
        <end position="863"/>
    </location>
</feature>
<proteinExistence type="predicted"/>
<dbReference type="GeneID" id="116296838"/>
<feature type="region of interest" description="Disordered" evidence="1">
    <location>
        <begin position="719"/>
        <end position="738"/>
    </location>
</feature>
<evidence type="ECO:0000256" key="1">
    <source>
        <dbReference type="SAM" id="MobiDB-lite"/>
    </source>
</evidence>
<reference evidence="3 4" key="1">
    <citation type="submission" date="2025-04" db="UniProtKB">
        <authorList>
            <consortium name="RefSeq"/>
        </authorList>
    </citation>
    <scope>IDENTIFICATION</scope>
    <source>
        <tissue evidence="3 4">Tentacle</tissue>
    </source>
</reference>
<feature type="compositionally biased region" description="Basic and acidic residues" evidence="1">
    <location>
        <begin position="418"/>
        <end position="429"/>
    </location>
</feature>
<dbReference type="InterPro" id="IPR051005">
    <property type="entry name" value="Pentraxin_domain"/>
</dbReference>
<feature type="compositionally biased region" description="Basic residues" evidence="1">
    <location>
        <begin position="726"/>
        <end position="738"/>
    </location>
</feature>
<organism evidence="2 4">
    <name type="scientific">Actinia tenebrosa</name>
    <name type="common">Australian red waratah sea anemone</name>
    <dbReference type="NCBI Taxonomy" id="6105"/>
    <lineage>
        <taxon>Eukaryota</taxon>
        <taxon>Metazoa</taxon>
        <taxon>Cnidaria</taxon>
        <taxon>Anthozoa</taxon>
        <taxon>Hexacorallia</taxon>
        <taxon>Actiniaria</taxon>
        <taxon>Actiniidae</taxon>
        <taxon>Actinia</taxon>
    </lineage>
</organism>
<feature type="compositionally biased region" description="Low complexity" evidence="1">
    <location>
        <begin position="139"/>
        <end position="152"/>
    </location>
</feature>
<dbReference type="RefSeq" id="XP_031560799.1">
    <property type="nucleotide sequence ID" value="XM_031704939.1"/>
</dbReference>
<feature type="compositionally biased region" description="Low complexity" evidence="1">
    <location>
        <begin position="252"/>
        <end position="274"/>
    </location>
</feature>
<feature type="region of interest" description="Disordered" evidence="1">
    <location>
        <begin position="135"/>
        <end position="161"/>
    </location>
</feature>
<dbReference type="PANTHER" id="PTHR45869">
    <property type="entry name" value="C-REACTIVE PROTEIN-RELATED"/>
    <property type="match status" value="1"/>
</dbReference>
<sequence>MRNLGITYIGLVLAVLTFTVLGGTFSRRLDITDDSDPLYSYPAPRILPGPSIDPAPVVLPAGSVDRAPEVAPAGAIEPASQIAPAPAVLPSNAIREKNRAYPEEKRFAIQKQGKRRQALEEAIITAQQIWKNGMNGILPQTQNNSQKTQQKPDQGAKEENSKAVVVIEETVPYNQQSEEKNSKQFIRMKGKEQVMGQKTSFTKGLLHYPLYTKGDNTANFRILKKNGAILKPGKAYAPTPFHFTLDRKNKTTKATTTTTTKSASTSPTKASARSKAIKERKKMEKTKEKCKGVAYRPGLHPKVRVVPTQTGFIEKEPNVKHVNKAPMQKPLTKPTKKMSTQTLAGCSMEPETINTHTPTKSTGVKQTLCIPHVVLPHRKNKHGRRKFKTKQTLHIQRINDNARARLSINKKIRNSNSRRNENNLKTDNYKKRRNSKSTKSSSNDEVDNKKRFRFFAIALRNGKIFQKAKFNVKHNDEVGKNPVKNYKTRERRQLMMPYTGLTSDPAQISPLAQQFVSSLSSAQPVLSQTQNILGQLLTGQSEQPLLSQSSLVDGQTSLYSSLLQRQGLTSALPLLQQQQLIQPVGVPSSLSQALPAQTGLSVPMVANPANQNSAMFSQSPVTQTFLPYSSQLRSEPGEARHSIPEVSEEYSIEEEYPRRGRRRHHHRRGYFTRSRMRKNPYEYDTYRSFEDTYGKSPGIFDDLKDISSEMDRYIDGDAYREGGERRRQRHRYGRRFHHSRHTRPFYKEYKDYDSDVRLREDEGNDDDIYSSQKQYASPEETEEPGLNPGVPDVPLVNAERQPVETHVADPVIDPKEEASLHDAEESTENAVKDENVRKEKVKENEVSKDDTDNETEEAQAKRSELVKHLDQDAVMHLDFDEEGAHKKNIVKDQSNNNNDATLSNGASVTTKNLGTCGRGVILKKGEISYNGASFKRKPTKEVSISMWVKSKSPGSLRWFDQSDSSTKSSFTSTKSTAGKKKHWTHLAGTFDTKTGVTRIYVNGKLKLEKVGKKNEGLPQDFTSTGIGKKFGDSHVTFLDDVYMFDRVISPEEVTALYKKCDFNRMILHYGFQHWNGTTHRLDDQSGLQNNATIKGGAYVRASGCDKCGACLDLQSDDAEVYLNSSKYRRKPTSAVSISAWINLNRTSNVHSIFQALEDDNKNVYNLEVINGKVHWQSKDKKGGIIFDALTNEVTIPEGLWSHVTGTYSSKTGNAKIYVNGLIRASFHNQSGPRLSTDWSRASIGGHYPDKEPFNGLLDEFFMYNWELDPSEVGFVSKYCADKPKLVSFTVKVPIL</sequence>
<evidence type="ECO:0000313" key="3">
    <source>
        <dbReference type="RefSeq" id="XP_031560798.1"/>
    </source>
</evidence>
<dbReference type="SUPFAM" id="SSF49899">
    <property type="entry name" value="Concanavalin A-like lectins/glucanases"/>
    <property type="match status" value="2"/>
</dbReference>
<dbReference type="Gene3D" id="2.60.120.200">
    <property type="match status" value="2"/>
</dbReference>
<feature type="compositionally biased region" description="Basic and acidic residues" evidence="1">
    <location>
        <begin position="801"/>
        <end position="850"/>
    </location>
</feature>
<accession>A0A6P8HWN0</accession>
<feature type="region of interest" description="Disordered" evidence="1">
    <location>
        <begin position="409"/>
        <end position="445"/>
    </location>
</feature>
<dbReference type="OrthoDB" id="5989866at2759"/>
<evidence type="ECO:0000313" key="4">
    <source>
        <dbReference type="RefSeq" id="XP_031560799.1"/>
    </source>
</evidence>
<dbReference type="Pfam" id="PF13385">
    <property type="entry name" value="Laminin_G_3"/>
    <property type="match status" value="2"/>
</dbReference>
<feature type="region of interest" description="Disordered" evidence="1">
    <location>
        <begin position="249"/>
        <end position="288"/>
    </location>
</feature>
<dbReference type="InterPro" id="IPR013320">
    <property type="entry name" value="ConA-like_dom_sf"/>
</dbReference>
<dbReference type="Proteomes" id="UP000515163">
    <property type="component" value="Unplaced"/>
</dbReference>
<dbReference type="KEGG" id="aten:116296838"/>
<keyword evidence="2" id="KW-1185">Reference proteome</keyword>
<evidence type="ECO:0000313" key="2">
    <source>
        <dbReference type="Proteomes" id="UP000515163"/>
    </source>
</evidence>
<dbReference type="RefSeq" id="XP_031560798.1">
    <property type="nucleotide sequence ID" value="XM_031704938.1"/>
</dbReference>
<name>A0A6P8HWN0_ACTTE</name>